<dbReference type="SUPFAM" id="SSF46785">
    <property type="entry name" value="Winged helix' DNA-binding domain"/>
    <property type="match status" value="1"/>
</dbReference>
<dbReference type="Proteomes" id="UP001144805">
    <property type="component" value="Unassembled WGS sequence"/>
</dbReference>
<dbReference type="EMBL" id="JAPKNK010000004">
    <property type="protein sequence ID" value="MCX5569759.1"/>
    <property type="molecule type" value="Genomic_DNA"/>
</dbReference>
<dbReference type="PROSITE" id="PS50931">
    <property type="entry name" value="HTH_LYSR"/>
    <property type="match status" value="1"/>
</dbReference>
<dbReference type="Gene3D" id="1.10.10.10">
    <property type="entry name" value="Winged helix-like DNA-binding domain superfamily/Winged helix DNA-binding domain"/>
    <property type="match status" value="1"/>
</dbReference>
<dbReference type="SUPFAM" id="SSF53850">
    <property type="entry name" value="Periplasmic binding protein-like II"/>
    <property type="match status" value="1"/>
</dbReference>
<dbReference type="PANTHER" id="PTHR30346">
    <property type="entry name" value="TRANSCRIPTIONAL DUAL REGULATOR HCAR-RELATED"/>
    <property type="match status" value="1"/>
</dbReference>
<comment type="similarity">
    <text evidence="1">Belongs to the LysR transcriptional regulatory family.</text>
</comment>
<gene>
    <name evidence="6" type="ORF">OSH07_11200</name>
</gene>
<proteinExistence type="inferred from homology"/>
<dbReference type="GO" id="GO:0003677">
    <property type="term" value="F:DNA binding"/>
    <property type="evidence" value="ECO:0007669"/>
    <property type="project" value="UniProtKB-KW"/>
</dbReference>
<dbReference type="Pfam" id="PF03466">
    <property type="entry name" value="LysR_substrate"/>
    <property type="match status" value="1"/>
</dbReference>
<dbReference type="RefSeq" id="WP_266338731.1">
    <property type="nucleotide sequence ID" value="NZ_JAPKNK010000004.1"/>
</dbReference>
<dbReference type="InterPro" id="IPR000847">
    <property type="entry name" value="LysR_HTH_N"/>
</dbReference>
<dbReference type="GO" id="GO:0003700">
    <property type="term" value="F:DNA-binding transcription factor activity"/>
    <property type="evidence" value="ECO:0007669"/>
    <property type="project" value="InterPro"/>
</dbReference>
<dbReference type="AlphaFoldDB" id="A0A9X3E1M4"/>
<dbReference type="InterPro" id="IPR005119">
    <property type="entry name" value="LysR_subst-bd"/>
</dbReference>
<dbReference type="PRINTS" id="PR00039">
    <property type="entry name" value="HTHLYSR"/>
</dbReference>
<dbReference type="GO" id="GO:0032993">
    <property type="term" value="C:protein-DNA complex"/>
    <property type="evidence" value="ECO:0007669"/>
    <property type="project" value="TreeGrafter"/>
</dbReference>
<accession>A0A9X3E1M4</accession>
<reference evidence="6" key="1">
    <citation type="submission" date="2022-11" db="EMBL/GenBank/DDBJ databases">
        <title>Biodiversity and phylogenetic relationships of bacteria.</title>
        <authorList>
            <person name="Machado R.A.R."/>
            <person name="Bhat A."/>
            <person name="Loulou A."/>
            <person name="Kallel S."/>
        </authorList>
    </citation>
    <scope>NUCLEOTIDE SEQUENCE</scope>
    <source>
        <strain evidence="6">K-TC2</strain>
    </source>
</reference>
<dbReference type="CDD" id="cd08411">
    <property type="entry name" value="PBP2_OxyR"/>
    <property type="match status" value="1"/>
</dbReference>
<evidence type="ECO:0000313" key="7">
    <source>
        <dbReference type="Proteomes" id="UP001144805"/>
    </source>
</evidence>
<keyword evidence="4" id="KW-0804">Transcription</keyword>
<comment type="caution">
    <text evidence="6">The sequence shown here is derived from an EMBL/GenBank/DDBJ whole genome shotgun (WGS) entry which is preliminary data.</text>
</comment>
<keyword evidence="7" id="KW-1185">Reference proteome</keyword>
<evidence type="ECO:0000259" key="5">
    <source>
        <dbReference type="PROSITE" id="PS50931"/>
    </source>
</evidence>
<name>A0A9X3E1M4_9HYPH</name>
<dbReference type="Pfam" id="PF00126">
    <property type="entry name" value="HTH_1"/>
    <property type="match status" value="1"/>
</dbReference>
<evidence type="ECO:0000256" key="2">
    <source>
        <dbReference type="ARBA" id="ARBA00023015"/>
    </source>
</evidence>
<evidence type="ECO:0000256" key="3">
    <source>
        <dbReference type="ARBA" id="ARBA00023125"/>
    </source>
</evidence>
<dbReference type="Gene3D" id="3.40.190.10">
    <property type="entry name" value="Periplasmic binding protein-like II"/>
    <property type="match status" value="2"/>
</dbReference>
<evidence type="ECO:0000256" key="4">
    <source>
        <dbReference type="ARBA" id="ARBA00023163"/>
    </source>
</evidence>
<evidence type="ECO:0000313" key="6">
    <source>
        <dbReference type="EMBL" id="MCX5569759.1"/>
    </source>
</evidence>
<dbReference type="InterPro" id="IPR036390">
    <property type="entry name" value="WH_DNA-bd_sf"/>
</dbReference>
<feature type="domain" description="HTH lysR-type" evidence="5">
    <location>
        <begin position="4"/>
        <end position="61"/>
    </location>
</feature>
<evidence type="ECO:0000256" key="1">
    <source>
        <dbReference type="ARBA" id="ARBA00009437"/>
    </source>
</evidence>
<dbReference type="PANTHER" id="PTHR30346:SF10">
    <property type="entry name" value="TRANSCRIPTIONAL REGULATOR OF OXIDATIVE STRESS OXYR"/>
    <property type="match status" value="1"/>
</dbReference>
<keyword evidence="2" id="KW-0805">Transcription regulation</keyword>
<keyword evidence="3" id="KW-0238">DNA-binding</keyword>
<protein>
    <submittedName>
        <fullName evidence="6">Hydrogen peroxide-inducible genes activator</fullName>
    </submittedName>
</protein>
<organism evidence="6 7">
    <name type="scientific">Kaistia nematophila</name>
    <dbReference type="NCBI Taxonomy" id="2994654"/>
    <lineage>
        <taxon>Bacteria</taxon>
        <taxon>Pseudomonadati</taxon>
        <taxon>Pseudomonadota</taxon>
        <taxon>Alphaproteobacteria</taxon>
        <taxon>Hyphomicrobiales</taxon>
        <taxon>Kaistiaceae</taxon>
        <taxon>Kaistia</taxon>
    </lineage>
</organism>
<sequence length="310" mass="34318">MLLPTLRQMQYFVALAETGSFSRAAQACHVTQSTLSDAIRQLEETIGVSLIDRSNRTVVLTAAGEDTVRRMKALLVDAREMVDAARSTEAPLSGRIRLGVIPSIAPYFLPRTLPELRRAYPQLRLHLREDLTRTLLEDLRAGRLDICLIAFPVQTEGLETEIIAEDSLLLAVDAGHALAGRETVRREELADETLLLLEDGHCLRDHIRAVAPGLADKQNEDIRASSLTTLVHMVDNQLGITFLPRIAVEAGILSGTDIRLSELDGQPARRSLGLVWRKGSSRERDFHLLAGFLRQFAIEPVRDRAALDPA</sequence>
<dbReference type="InterPro" id="IPR036388">
    <property type="entry name" value="WH-like_DNA-bd_sf"/>
</dbReference>
<dbReference type="FunFam" id="1.10.10.10:FF:000001">
    <property type="entry name" value="LysR family transcriptional regulator"/>
    <property type="match status" value="1"/>
</dbReference>